<evidence type="ECO:0000256" key="4">
    <source>
        <dbReference type="ARBA" id="ARBA00023284"/>
    </source>
</evidence>
<dbReference type="Proteomes" id="UP000722336">
    <property type="component" value="Unassembled WGS sequence"/>
</dbReference>
<dbReference type="PROSITE" id="PS51352">
    <property type="entry name" value="THIOREDOXIN_2"/>
    <property type="match status" value="1"/>
</dbReference>
<keyword evidence="3" id="KW-1015">Disulfide bond</keyword>
<keyword evidence="4" id="KW-0676">Redox-active center</keyword>
<protein>
    <submittedName>
        <fullName evidence="6">DsbA family protein</fullName>
    </submittedName>
</protein>
<dbReference type="PANTHER" id="PTHR13887:SF14">
    <property type="entry name" value="DISULFIDE BOND FORMATION PROTEIN D"/>
    <property type="match status" value="1"/>
</dbReference>
<comment type="caution">
    <text evidence="6">The sequence shown here is derived from an EMBL/GenBank/DDBJ whole genome shotgun (WGS) entry which is preliminary data.</text>
</comment>
<reference evidence="6 7" key="1">
    <citation type="submission" date="2021-04" db="EMBL/GenBank/DDBJ databases">
        <authorList>
            <person name="Pira H."/>
            <person name="Risdian C."/>
            <person name="Wink J."/>
        </authorList>
    </citation>
    <scope>NUCLEOTIDE SEQUENCE [LARGE SCALE GENOMIC DNA]</scope>
    <source>
        <strain evidence="6 7">WHA3</strain>
    </source>
</reference>
<dbReference type="Pfam" id="PF01323">
    <property type="entry name" value="DSBA"/>
    <property type="match status" value="1"/>
</dbReference>
<name>A0ABS6SAJ5_9SPHN</name>
<evidence type="ECO:0000256" key="2">
    <source>
        <dbReference type="ARBA" id="ARBA00023002"/>
    </source>
</evidence>
<evidence type="ECO:0000313" key="6">
    <source>
        <dbReference type="EMBL" id="MBV7255402.1"/>
    </source>
</evidence>
<evidence type="ECO:0000313" key="7">
    <source>
        <dbReference type="Proteomes" id="UP000722336"/>
    </source>
</evidence>
<dbReference type="RefSeq" id="WP_218443704.1">
    <property type="nucleotide sequence ID" value="NZ_JAGSPA010000001.1"/>
</dbReference>
<dbReference type="PANTHER" id="PTHR13887">
    <property type="entry name" value="GLUTATHIONE S-TRANSFERASE KAPPA"/>
    <property type="match status" value="1"/>
</dbReference>
<organism evidence="6 7">
    <name type="scientific">Pacificimonas pallii</name>
    <dbReference type="NCBI Taxonomy" id="2827236"/>
    <lineage>
        <taxon>Bacteria</taxon>
        <taxon>Pseudomonadati</taxon>
        <taxon>Pseudomonadota</taxon>
        <taxon>Alphaproteobacteria</taxon>
        <taxon>Sphingomonadales</taxon>
        <taxon>Sphingosinicellaceae</taxon>
        <taxon>Pacificimonas</taxon>
    </lineage>
</organism>
<dbReference type="InterPro" id="IPR001853">
    <property type="entry name" value="DSBA-like_thioredoxin_dom"/>
</dbReference>
<dbReference type="InterPro" id="IPR013766">
    <property type="entry name" value="Thioredoxin_domain"/>
</dbReference>
<keyword evidence="7" id="KW-1185">Reference proteome</keyword>
<feature type="domain" description="Thioredoxin" evidence="5">
    <location>
        <begin position="25"/>
        <end position="250"/>
    </location>
</feature>
<dbReference type="CDD" id="cd03023">
    <property type="entry name" value="DsbA_Com1_like"/>
    <property type="match status" value="1"/>
</dbReference>
<accession>A0ABS6SAJ5</accession>
<dbReference type="Pfam" id="PF18312">
    <property type="entry name" value="ScsC_N"/>
    <property type="match status" value="1"/>
</dbReference>
<evidence type="ECO:0000259" key="5">
    <source>
        <dbReference type="PROSITE" id="PS51352"/>
    </source>
</evidence>
<keyword evidence="1" id="KW-0732">Signal</keyword>
<keyword evidence="2" id="KW-0560">Oxidoreductase</keyword>
<gene>
    <name evidence="6" type="ORF">KCG44_01245</name>
</gene>
<dbReference type="InterPro" id="IPR041205">
    <property type="entry name" value="ScsC_N"/>
</dbReference>
<sequence>MMTGRNFALGLGLMALIGFAFAALIATRQPVSAQTARSISDSERAEIEAIVRDYILENPEIIPEAINNLQRREVARMIDSNRDEIQTPFEGAWAGNPDGDVILVEFFDYNCPYCRKGNDDVQRLLKEDENLKVVWRDFPVLGPESRRAAMASLSAAKQGKYRRFHDRMFSDPRRLDQDKLFEVIRGAGLNEVTTAGDLKRDALDKEIDANLSLGRALGIGGTPAYVIGDRILEGAVGYHAMKEAIDAARKG</sequence>
<dbReference type="PROSITE" id="PS00194">
    <property type="entry name" value="THIOREDOXIN_1"/>
    <property type="match status" value="1"/>
</dbReference>
<evidence type="ECO:0000256" key="3">
    <source>
        <dbReference type="ARBA" id="ARBA00023157"/>
    </source>
</evidence>
<proteinExistence type="predicted"/>
<dbReference type="EMBL" id="JAGSPA010000001">
    <property type="protein sequence ID" value="MBV7255402.1"/>
    <property type="molecule type" value="Genomic_DNA"/>
</dbReference>
<dbReference type="InterPro" id="IPR017937">
    <property type="entry name" value="Thioredoxin_CS"/>
</dbReference>
<evidence type="ECO:0000256" key="1">
    <source>
        <dbReference type="ARBA" id="ARBA00022729"/>
    </source>
</evidence>